<dbReference type="PANTHER" id="PTHR43481">
    <property type="entry name" value="FRUCTOSE-1-PHOSPHATE PHOSPHATASE"/>
    <property type="match status" value="1"/>
</dbReference>
<dbReference type="Gene3D" id="3.40.50.1000">
    <property type="entry name" value="HAD superfamily/HAD-like"/>
    <property type="match status" value="1"/>
</dbReference>
<dbReference type="SFLD" id="SFLDS00003">
    <property type="entry name" value="Haloacid_Dehalogenase"/>
    <property type="match status" value="1"/>
</dbReference>
<keyword evidence="2" id="KW-1185">Reference proteome</keyword>
<dbReference type="Pfam" id="PF00702">
    <property type="entry name" value="Hydrolase"/>
    <property type="match status" value="1"/>
</dbReference>
<proteinExistence type="predicted"/>
<sequence>MIKAIIFDMDGVIIDSEGVYKKIEGEMYRDLGIEMSQEEALMNMGMGIHNWWKKLQIKYQLKEDPKALADQEVQAYLDYLFDDEQEKRFMDGIGESLAALSERGYRLGVASGSDAAAVDRVLAISGLQEYFTARITASDVEVCKPDPEIFLKAAEALEVTPGECLVIEDSYNGILAAKAAGMGCLAYTSAPEGMVDYSLADGRLHHHGELIKNFL</sequence>
<evidence type="ECO:0000313" key="1">
    <source>
        <dbReference type="EMBL" id="SDX43682.1"/>
    </source>
</evidence>
<organism evidence="1 2">
    <name type="scientific">Eubacterium barkeri</name>
    <name type="common">Clostridium barkeri</name>
    <dbReference type="NCBI Taxonomy" id="1528"/>
    <lineage>
        <taxon>Bacteria</taxon>
        <taxon>Bacillati</taxon>
        <taxon>Bacillota</taxon>
        <taxon>Clostridia</taxon>
        <taxon>Eubacteriales</taxon>
        <taxon>Eubacteriaceae</taxon>
        <taxon>Eubacterium</taxon>
    </lineage>
</organism>
<gene>
    <name evidence="1" type="ORF">SAMN04488579_102156</name>
</gene>
<name>A0A1H3BNX1_EUBBA</name>
<dbReference type="GO" id="GO:0050308">
    <property type="term" value="F:sugar-phosphatase activity"/>
    <property type="evidence" value="ECO:0007669"/>
    <property type="project" value="TreeGrafter"/>
</dbReference>
<dbReference type="InterPro" id="IPR051806">
    <property type="entry name" value="HAD-like_SPP"/>
</dbReference>
<protein>
    <submittedName>
        <fullName evidence="1">Haloacid dehalogenase superfamily, subfamily IA, variant 3 with third motif having DD or ED/haloacid dehalogenase superfamily, subfamily IA, variant 1 with third motif having Dx(3-4)D or Dx(3-4)E</fullName>
    </submittedName>
</protein>
<dbReference type="InterPro" id="IPR023214">
    <property type="entry name" value="HAD_sf"/>
</dbReference>
<dbReference type="Proteomes" id="UP000199652">
    <property type="component" value="Unassembled WGS sequence"/>
</dbReference>
<dbReference type="AlphaFoldDB" id="A0A1H3BNX1"/>
<dbReference type="PANTHER" id="PTHR43481:SF4">
    <property type="entry name" value="GLYCEROL-1-PHOSPHATE PHOSPHOHYDROLASE 1-RELATED"/>
    <property type="match status" value="1"/>
</dbReference>
<dbReference type="Gene3D" id="1.10.150.240">
    <property type="entry name" value="Putative phosphatase, domain 2"/>
    <property type="match status" value="1"/>
</dbReference>
<dbReference type="SUPFAM" id="SSF56784">
    <property type="entry name" value="HAD-like"/>
    <property type="match status" value="1"/>
</dbReference>
<dbReference type="InterPro" id="IPR023198">
    <property type="entry name" value="PGP-like_dom2"/>
</dbReference>
<dbReference type="RefSeq" id="WP_090242911.1">
    <property type="nucleotide sequence ID" value="NZ_FNOU01000002.1"/>
</dbReference>
<evidence type="ECO:0000313" key="2">
    <source>
        <dbReference type="Proteomes" id="UP000199652"/>
    </source>
</evidence>
<dbReference type="SFLD" id="SFLDG01135">
    <property type="entry name" value="C1.5.6:_HAD__Beta-PGM__Phospha"/>
    <property type="match status" value="1"/>
</dbReference>
<dbReference type="STRING" id="1528.SAMN04488579_102156"/>
<dbReference type="OrthoDB" id="9797743at2"/>
<dbReference type="PRINTS" id="PR00413">
    <property type="entry name" value="HADHALOGNASE"/>
</dbReference>
<reference evidence="2" key="1">
    <citation type="submission" date="2016-10" db="EMBL/GenBank/DDBJ databases">
        <authorList>
            <person name="Varghese N."/>
            <person name="Submissions S."/>
        </authorList>
    </citation>
    <scope>NUCLEOTIDE SEQUENCE [LARGE SCALE GENOMIC DNA]</scope>
    <source>
        <strain evidence="2">VPI 5359</strain>
    </source>
</reference>
<dbReference type="SFLD" id="SFLDG01129">
    <property type="entry name" value="C1.5:_HAD__Beta-PGM__Phosphata"/>
    <property type="match status" value="1"/>
</dbReference>
<dbReference type="NCBIfam" id="TIGR01509">
    <property type="entry name" value="HAD-SF-IA-v3"/>
    <property type="match status" value="1"/>
</dbReference>
<dbReference type="InterPro" id="IPR006439">
    <property type="entry name" value="HAD-SF_hydro_IA"/>
</dbReference>
<dbReference type="InterPro" id="IPR036412">
    <property type="entry name" value="HAD-like_sf"/>
</dbReference>
<dbReference type="NCBIfam" id="TIGR01549">
    <property type="entry name" value="HAD-SF-IA-v1"/>
    <property type="match status" value="1"/>
</dbReference>
<dbReference type="EMBL" id="FNOU01000002">
    <property type="protein sequence ID" value="SDX43682.1"/>
    <property type="molecule type" value="Genomic_DNA"/>
</dbReference>
<accession>A0A1H3BNX1</accession>